<evidence type="ECO:0000313" key="3">
    <source>
        <dbReference type="Proteomes" id="UP000701853"/>
    </source>
</evidence>
<accession>A0A8J5ZGF5</accession>
<evidence type="ECO:0000313" key="2">
    <source>
        <dbReference type="EMBL" id="KAG8501315.1"/>
    </source>
</evidence>
<gene>
    <name evidence="2" type="ORF">CXB51_003448</name>
</gene>
<name>A0A8J5ZGF5_9ROSI</name>
<proteinExistence type="predicted"/>
<comment type="caution">
    <text evidence="2">The sequence shown here is derived from an EMBL/GenBank/DDBJ whole genome shotgun (WGS) entry which is preliminary data.</text>
</comment>
<dbReference type="PANTHER" id="PTHR45749:SF35">
    <property type="entry name" value="AC-LIKE TRANSPOSASE-RELATED"/>
    <property type="match status" value="1"/>
</dbReference>
<dbReference type="AlphaFoldDB" id="A0A8J5ZGF5"/>
<dbReference type="Pfam" id="PF05699">
    <property type="entry name" value="Dimer_Tnp_hAT"/>
    <property type="match status" value="1"/>
</dbReference>
<protein>
    <recommendedName>
        <fullName evidence="1">HAT C-terminal dimerisation domain-containing protein</fullName>
    </recommendedName>
</protein>
<organism evidence="2 3">
    <name type="scientific">Gossypium anomalum</name>
    <dbReference type="NCBI Taxonomy" id="47600"/>
    <lineage>
        <taxon>Eukaryota</taxon>
        <taxon>Viridiplantae</taxon>
        <taxon>Streptophyta</taxon>
        <taxon>Embryophyta</taxon>
        <taxon>Tracheophyta</taxon>
        <taxon>Spermatophyta</taxon>
        <taxon>Magnoliopsida</taxon>
        <taxon>eudicotyledons</taxon>
        <taxon>Gunneridae</taxon>
        <taxon>Pentapetalae</taxon>
        <taxon>rosids</taxon>
        <taxon>malvids</taxon>
        <taxon>Malvales</taxon>
        <taxon>Malvaceae</taxon>
        <taxon>Malvoideae</taxon>
        <taxon>Gossypium</taxon>
    </lineage>
</organism>
<dbReference type="EMBL" id="JAHUZN010000002">
    <property type="protein sequence ID" value="KAG8501315.1"/>
    <property type="molecule type" value="Genomic_DNA"/>
</dbReference>
<dbReference type="GO" id="GO:0046983">
    <property type="term" value="F:protein dimerization activity"/>
    <property type="evidence" value="ECO:0007669"/>
    <property type="project" value="InterPro"/>
</dbReference>
<dbReference type="OrthoDB" id="1692427at2759"/>
<keyword evidence="3" id="KW-1185">Reference proteome</keyword>
<dbReference type="Proteomes" id="UP000701853">
    <property type="component" value="Chromosome 2"/>
</dbReference>
<evidence type="ECO:0000259" key="1">
    <source>
        <dbReference type="Pfam" id="PF05699"/>
    </source>
</evidence>
<sequence>MMPIKMMKLMIQMSPNDVPNVSNIENLGLNEEQTTSSLDIYDTRNWANLDNKTMNILVEKGPILKETNLDFPLDNNNRNFSYAYLSRKLNNCEISDRKWLDYSKHVAKVFCFCCKLFKSISNKSLLANEGLSDLRHISERLKQHENSVKHMNTWNEMEVRHKIQNELISLLAEQMTLIVRCVNMSTNKIKIEEYFLEFLKSLDLNVDDVRGQGYDNGFDMKGKHRGVQKRFLEINARALYMPCACHIVQRIYSLFLGCTKRWKILLDNVLKLTVKFLSNTRWESQIKIVKAIRFQAPQIRLAFSKLYESCDDAKSKSEVESLVNALGSFEFLLGMVIWYEVLFAINMMSKKLKSRSMCIDTTIKQLEGVLSYFEKYRDKCFTSSMNIAKSITLDMDVESTLPTKRRDEEIQSADELFRVDYFLVIADMTITSLKSRFEQLKTFESIFGFLFDSNKLNSLDEKELRECCATSHSTFSHGDSSFVDLNHIFSELKVLRFTLPNELMSATEILEFVKFVDCYPSVSIAYRFFLMVLVTVASSKRSFSKLKLIKTYLRLSMS</sequence>
<dbReference type="InterPro" id="IPR008906">
    <property type="entry name" value="HATC_C_dom"/>
</dbReference>
<feature type="domain" description="HAT C-terminal dimerisation" evidence="1">
    <location>
        <begin position="485"/>
        <end position="558"/>
    </location>
</feature>
<reference evidence="2 3" key="1">
    <citation type="journal article" date="2021" name="bioRxiv">
        <title>The Gossypium anomalum genome as a resource for cotton improvement and evolutionary analysis of hybrid incompatibility.</title>
        <authorList>
            <person name="Grover C.E."/>
            <person name="Yuan D."/>
            <person name="Arick M.A."/>
            <person name="Miller E.R."/>
            <person name="Hu G."/>
            <person name="Peterson D.G."/>
            <person name="Wendel J.F."/>
            <person name="Udall J.A."/>
        </authorList>
    </citation>
    <scope>NUCLEOTIDE SEQUENCE [LARGE SCALE GENOMIC DNA]</scope>
    <source>
        <strain evidence="2">JFW-Udall</strain>
        <tissue evidence="2">Leaf</tissue>
    </source>
</reference>
<dbReference type="PANTHER" id="PTHR45749">
    <property type="match status" value="1"/>
</dbReference>